<protein>
    <submittedName>
        <fullName evidence="2">BspA family leucine-rich repeat surface protein</fullName>
    </submittedName>
</protein>
<name>A0A844P8E2_ALIFS</name>
<feature type="chain" id="PRO_5032900299" evidence="1">
    <location>
        <begin position="26"/>
        <end position="100"/>
    </location>
</feature>
<evidence type="ECO:0000313" key="3">
    <source>
        <dbReference type="Proteomes" id="UP000448038"/>
    </source>
</evidence>
<dbReference type="Proteomes" id="UP000448038">
    <property type="component" value="Unassembled WGS sequence"/>
</dbReference>
<feature type="non-terminal residue" evidence="2">
    <location>
        <position position="100"/>
    </location>
</feature>
<comment type="caution">
    <text evidence="2">The sequence shown here is derived from an EMBL/GenBank/DDBJ whole genome shotgun (WGS) entry which is preliminary data.</text>
</comment>
<dbReference type="Pfam" id="PF03382">
    <property type="entry name" value="DUF285"/>
    <property type="match status" value="1"/>
</dbReference>
<dbReference type="InterPro" id="IPR005046">
    <property type="entry name" value="DUF285"/>
</dbReference>
<gene>
    <name evidence="2" type="ORF">GNP88_19935</name>
</gene>
<keyword evidence="1" id="KW-0732">Signal</keyword>
<sequence>MKKTIIAVLCSFIFYMVAVVQMVAAADISKPAPGPVVSHEIARKQLDSLIAAADISKPETLRAIEQFDTSIITDMSHLFSSSSSSVLNALDLSRWDTSNV</sequence>
<proteinExistence type="predicted"/>
<reference evidence="2 3" key="1">
    <citation type="submission" date="2019-11" db="EMBL/GenBank/DDBJ databases">
        <title>Using colonization assays and comparative genomics to discover symbiosis behaviors and factors in Vibrio fischeri.</title>
        <authorList>
            <person name="Bongrand C."/>
            <person name="Moriano-Gutierrez S."/>
            <person name="Arevalo P."/>
            <person name="Mcfall-Ngai M."/>
            <person name="Visick K."/>
            <person name="Polz M.F."/>
            <person name="Ruby E.G."/>
        </authorList>
    </citation>
    <scope>NUCLEOTIDE SEQUENCE [LARGE SCALE GENOMIC DNA]</scope>
    <source>
        <strain evidence="3">emors.4.1</strain>
    </source>
</reference>
<evidence type="ECO:0000313" key="2">
    <source>
        <dbReference type="EMBL" id="MUK51377.1"/>
    </source>
</evidence>
<feature type="signal peptide" evidence="1">
    <location>
        <begin position="1"/>
        <end position="25"/>
    </location>
</feature>
<evidence type="ECO:0000256" key="1">
    <source>
        <dbReference type="SAM" id="SignalP"/>
    </source>
</evidence>
<accession>A0A844P8E2</accession>
<dbReference type="EMBL" id="WOBN01000045">
    <property type="protein sequence ID" value="MUK51377.1"/>
    <property type="molecule type" value="Genomic_DNA"/>
</dbReference>
<organism evidence="2 3">
    <name type="scientific">Aliivibrio fischeri</name>
    <name type="common">Vibrio fischeri</name>
    <dbReference type="NCBI Taxonomy" id="668"/>
    <lineage>
        <taxon>Bacteria</taxon>
        <taxon>Pseudomonadati</taxon>
        <taxon>Pseudomonadota</taxon>
        <taxon>Gammaproteobacteria</taxon>
        <taxon>Vibrionales</taxon>
        <taxon>Vibrionaceae</taxon>
        <taxon>Aliivibrio</taxon>
    </lineage>
</organism>
<dbReference type="AlphaFoldDB" id="A0A844P8E2"/>